<feature type="region of interest" description="Disordered" evidence="1">
    <location>
        <begin position="125"/>
        <end position="154"/>
    </location>
</feature>
<organism evidence="2 3">
    <name type="scientific">Rhodocollybia butyracea</name>
    <dbReference type="NCBI Taxonomy" id="206335"/>
    <lineage>
        <taxon>Eukaryota</taxon>
        <taxon>Fungi</taxon>
        <taxon>Dikarya</taxon>
        <taxon>Basidiomycota</taxon>
        <taxon>Agaricomycotina</taxon>
        <taxon>Agaricomycetes</taxon>
        <taxon>Agaricomycetidae</taxon>
        <taxon>Agaricales</taxon>
        <taxon>Marasmiineae</taxon>
        <taxon>Omphalotaceae</taxon>
        <taxon>Rhodocollybia</taxon>
    </lineage>
</organism>
<dbReference type="AlphaFoldDB" id="A0A9P5Q902"/>
<evidence type="ECO:0000256" key="1">
    <source>
        <dbReference type="SAM" id="MobiDB-lite"/>
    </source>
</evidence>
<comment type="caution">
    <text evidence="2">The sequence shown here is derived from an EMBL/GenBank/DDBJ whole genome shotgun (WGS) entry which is preliminary data.</text>
</comment>
<keyword evidence="3" id="KW-1185">Reference proteome</keyword>
<evidence type="ECO:0000313" key="3">
    <source>
        <dbReference type="Proteomes" id="UP000772434"/>
    </source>
</evidence>
<protein>
    <submittedName>
        <fullName evidence="2">Uncharacterized protein</fullName>
    </submittedName>
</protein>
<accession>A0A9P5Q902</accession>
<reference evidence="2" key="1">
    <citation type="submission" date="2020-11" db="EMBL/GenBank/DDBJ databases">
        <authorList>
            <consortium name="DOE Joint Genome Institute"/>
            <person name="Ahrendt S."/>
            <person name="Riley R."/>
            <person name="Andreopoulos W."/>
            <person name="Labutti K."/>
            <person name="Pangilinan J."/>
            <person name="Ruiz-Duenas F.J."/>
            <person name="Barrasa J.M."/>
            <person name="Sanchez-Garcia M."/>
            <person name="Camarero S."/>
            <person name="Miyauchi S."/>
            <person name="Serrano A."/>
            <person name="Linde D."/>
            <person name="Babiker R."/>
            <person name="Drula E."/>
            <person name="Ayuso-Fernandez I."/>
            <person name="Pacheco R."/>
            <person name="Padilla G."/>
            <person name="Ferreira P."/>
            <person name="Barriuso J."/>
            <person name="Kellner H."/>
            <person name="Castanera R."/>
            <person name="Alfaro M."/>
            <person name="Ramirez L."/>
            <person name="Pisabarro A.G."/>
            <person name="Kuo A."/>
            <person name="Tritt A."/>
            <person name="Lipzen A."/>
            <person name="He G."/>
            <person name="Yan M."/>
            <person name="Ng V."/>
            <person name="Cullen D."/>
            <person name="Martin F."/>
            <person name="Rosso M.-N."/>
            <person name="Henrissat B."/>
            <person name="Hibbett D."/>
            <person name="Martinez A.T."/>
            <person name="Grigoriev I.V."/>
        </authorList>
    </citation>
    <scope>NUCLEOTIDE SEQUENCE</scope>
    <source>
        <strain evidence="2">AH 40177</strain>
    </source>
</reference>
<sequence>MLRGTFQKLGNDHVKSTSKRLSYVHNWRQKITPLELGPPSTPCGIFEFPTSPVAIISPDQLCVTSLPPYDTRTASELADSRSPDLSIVEEPTCFYDLYDAELEQMIDDMDACSTSTSTVSVTVHIPHGTTPTSFREDSQAGSTPGEKRREPTHRSLPSVIRWLPTRAKYSFLFSGVHKIFRR</sequence>
<evidence type="ECO:0000313" key="2">
    <source>
        <dbReference type="EMBL" id="KAF9077169.1"/>
    </source>
</evidence>
<name>A0A9P5Q902_9AGAR</name>
<gene>
    <name evidence="2" type="ORF">BDP27DRAFT_1311933</name>
</gene>
<dbReference type="OrthoDB" id="2880836at2759"/>
<proteinExistence type="predicted"/>
<dbReference type="EMBL" id="JADNRY010000004">
    <property type="protein sequence ID" value="KAF9077169.1"/>
    <property type="molecule type" value="Genomic_DNA"/>
</dbReference>
<dbReference type="Proteomes" id="UP000772434">
    <property type="component" value="Unassembled WGS sequence"/>
</dbReference>